<protein>
    <submittedName>
        <fullName evidence="3">Uncharacterized protein LOC102206442 isoform X1</fullName>
    </submittedName>
</protein>
<feature type="region of interest" description="Disordered" evidence="1">
    <location>
        <begin position="48"/>
        <end position="72"/>
    </location>
</feature>
<dbReference type="AlphaFoldDB" id="A0A9Y6M8N8"/>
<evidence type="ECO:0000256" key="1">
    <source>
        <dbReference type="SAM" id="MobiDB-lite"/>
    </source>
</evidence>
<dbReference type="GeneID" id="102206442"/>
<gene>
    <name evidence="3" type="primary">LOC102206442</name>
</gene>
<organism evidence="2 3">
    <name type="scientific">Pundamilia nyererei</name>
    <dbReference type="NCBI Taxonomy" id="303518"/>
    <lineage>
        <taxon>Eukaryota</taxon>
        <taxon>Metazoa</taxon>
        <taxon>Chordata</taxon>
        <taxon>Craniata</taxon>
        <taxon>Vertebrata</taxon>
        <taxon>Euteleostomi</taxon>
        <taxon>Actinopterygii</taxon>
        <taxon>Neopterygii</taxon>
        <taxon>Teleostei</taxon>
        <taxon>Neoteleostei</taxon>
        <taxon>Acanthomorphata</taxon>
        <taxon>Ovalentaria</taxon>
        <taxon>Cichlomorphae</taxon>
        <taxon>Cichliformes</taxon>
        <taxon>Cichlidae</taxon>
        <taxon>African cichlids</taxon>
        <taxon>Pseudocrenilabrinae</taxon>
        <taxon>Haplochromini</taxon>
        <taxon>Pundamilia</taxon>
    </lineage>
</organism>
<feature type="region of interest" description="Disordered" evidence="1">
    <location>
        <begin position="136"/>
        <end position="158"/>
    </location>
</feature>
<keyword evidence="2" id="KW-1185">Reference proteome</keyword>
<accession>A0A9Y6M8N8</accession>
<dbReference type="RefSeq" id="XP_013764937.1">
    <property type="nucleotide sequence ID" value="XM_013909483.1"/>
</dbReference>
<dbReference type="Proteomes" id="UP000695023">
    <property type="component" value="Unplaced"/>
</dbReference>
<feature type="compositionally biased region" description="Polar residues" evidence="1">
    <location>
        <begin position="56"/>
        <end position="72"/>
    </location>
</feature>
<evidence type="ECO:0000313" key="2">
    <source>
        <dbReference type="Proteomes" id="UP000695023"/>
    </source>
</evidence>
<proteinExistence type="predicted"/>
<reference evidence="3" key="1">
    <citation type="submission" date="2025-08" db="UniProtKB">
        <authorList>
            <consortium name="RefSeq"/>
        </authorList>
    </citation>
    <scope>IDENTIFICATION</scope>
</reference>
<evidence type="ECO:0000313" key="3">
    <source>
        <dbReference type="RefSeq" id="XP_013764937.1"/>
    </source>
</evidence>
<name>A0A9Y6M8N8_9CICH</name>
<sequence>MDRYKRQIRLRCDSGLPIKRDTPVKPALTRRDQHRKLLFRKHYEAFPEEPEREVTNDSTVKPKSPVSANTVHHKSTFSLSTPAFTETTRHKATLPAIQVTVVEAHEGDEMSGKEDEQSLAVTPESFTLSSMETATTFSSGDTEDEDFLDSATSNNLPSPEIFRRENKVETFNFSIEEDLLDLHRHIKNSTLLDVSHAESIHMHHPPNLSTILGVTLSADASTILAEKTCEISNNREAGSAAKVQNDSLKSDKTFKRKIPPRLSYRRPILCKKKVSFKSPVIAETFDGKCIPASKLMTPSLNKPLQMSSPPEELKPDAEISSEEETLALTMLLKRSVKTSHKKPKLFDFATDKERDTLFQVMRERCVKLRSVTLFPFTAV</sequence>